<dbReference type="Gene3D" id="1.10.287.130">
    <property type="match status" value="1"/>
</dbReference>
<dbReference type="EMBL" id="JABDJR010000678">
    <property type="protein sequence ID" value="NNF08433.1"/>
    <property type="molecule type" value="Genomic_DNA"/>
</dbReference>
<keyword evidence="7" id="KW-0418">Kinase</keyword>
<keyword evidence="3 4" id="KW-0597">Phosphoprotein</keyword>
<dbReference type="CDD" id="cd00075">
    <property type="entry name" value="HATPase"/>
    <property type="match status" value="1"/>
</dbReference>
<feature type="domain" description="Response regulatory" evidence="6">
    <location>
        <begin position="5"/>
        <end position="120"/>
    </location>
</feature>
<dbReference type="SUPFAM" id="SSF52172">
    <property type="entry name" value="CheY-like"/>
    <property type="match status" value="1"/>
</dbReference>
<gene>
    <name evidence="7" type="ORF">HKN21_16855</name>
</gene>
<reference evidence="7 8" key="1">
    <citation type="submission" date="2020-03" db="EMBL/GenBank/DDBJ databases">
        <title>Metabolic flexibility allows generalist bacteria to become dominant in a frequently disturbed ecosystem.</title>
        <authorList>
            <person name="Chen Y.-J."/>
            <person name="Leung P.M."/>
            <person name="Bay S.K."/>
            <person name="Hugenholtz P."/>
            <person name="Kessler A.J."/>
            <person name="Shelley G."/>
            <person name="Waite D.W."/>
            <person name="Cook P.L."/>
            <person name="Greening C."/>
        </authorList>
    </citation>
    <scope>NUCLEOTIDE SEQUENCE [LARGE SCALE GENOMIC DNA]</scope>
    <source>
        <strain evidence="7">SS_bin_28</strain>
    </source>
</reference>
<dbReference type="InterPro" id="IPR036890">
    <property type="entry name" value="HATPase_C_sf"/>
</dbReference>
<dbReference type="Gene3D" id="3.40.50.2300">
    <property type="match status" value="1"/>
</dbReference>
<name>A0A7Y2EAW1_UNCEI</name>
<accession>A0A7Y2EAW1</accession>
<evidence type="ECO:0000313" key="8">
    <source>
        <dbReference type="Proteomes" id="UP000547674"/>
    </source>
</evidence>
<dbReference type="SMART" id="SM00387">
    <property type="entry name" value="HATPase_c"/>
    <property type="match status" value="1"/>
</dbReference>
<evidence type="ECO:0000256" key="1">
    <source>
        <dbReference type="ARBA" id="ARBA00000085"/>
    </source>
</evidence>
<dbReference type="Pfam" id="PF00512">
    <property type="entry name" value="HisKA"/>
    <property type="match status" value="1"/>
</dbReference>
<evidence type="ECO:0000256" key="4">
    <source>
        <dbReference type="PROSITE-ProRule" id="PRU00169"/>
    </source>
</evidence>
<sequence>MVKARILAVDDDPMNLAVIEELLGDEYNLLQLERGDAVLEAAKEFQPDLVLLDIMMPGMNGYEVCEQLRATDGLKHLKIMLVSAKAMVEERLQGYKAGADDYVTKPFNLDEFLAKVRVYIRLKSVEEVNELKMGFLDLLNHDTKTPLTSIMAPAELLMANSPMDEDERKMMGKMILDSAKDLSGLLERVSLWSALKLGQVEIQPEELELVEIVENEAEAIQAKNPDCKLKINLQGCSSIRVLGSRSYLSTVSSTLLDNAVRYSPASGQVEIALQQTSSKAQFSVTDQGPGISPSYLPHVFDPLCVEEPKAHGGRQGLSLALSKAMIEAMNGEISVDSSPGVTTSFTVSLPTAEELRKAA</sequence>
<evidence type="ECO:0000256" key="3">
    <source>
        <dbReference type="ARBA" id="ARBA00022553"/>
    </source>
</evidence>
<organism evidence="7 8">
    <name type="scientific">Eiseniibacteriota bacterium</name>
    <dbReference type="NCBI Taxonomy" id="2212470"/>
    <lineage>
        <taxon>Bacteria</taxon>
        <taxon>Candidatus Eiseniibacteriota</taxon>
    </lineage>
</organism>
<dbReference type="PROSITE" id="PS50110">
    <property type="entry name" value="RESPONSE_REGULATORY"/>
    <property type="match status" value="1"/>
</dbReference>
<dbReference type="PROSITE" id="PS50109">
    <property type="entry name" value="HIS_KIN"/>
    <property type="match status" value="1"/>
</dbReference>
<proteinExistence type="predicted"/>
<dbReference type="PANTHER" id="PTHR43547">
    <property type="entry name" value="TWO-COMPONENT HISTIDINE KINASE"/>
    <property type="match status" value="1"/>
</dbReference>
<evidence type="ECO:0000259" key="6">
    <source>
        <dbReference type="PROSITE" id="PS50110"/>
    </source>
</evidence>
<protein>
    <recommendedName>
        <fullName evidence="2">histidine kinase</fullName>
        <ecNumber evidence="2">2.7.13.3</ecNumber>
    </recommendedName>
</protein>
<dbReference type="SMART" id="SM00388">
    <property type="entry name" value="HisKA"/>
    <property type="match status" value="1"/>
</dbReference>
<evidence type="ECO:0000259" key="5">
    <source>
        <dbReference type="PROSITE" id="PS50109"/>
    </source>
</evidence>
<feature type="domain" description="Histidine kinase" evidence="5">
    <location>
        <begin position="138"/>
        <end position="353"/>
    </location>
</feature>
<dbReference type="Pfam" id="PF00072">
    <property type="entry name" value="Response_reg"/>
    <property type="match status" value="1"/>
</dbReference>
<dbReference type="InterPro" id="IPR003594">
    <property type="entry name" value="HATPase_dom"/>
</dbReference>
<comment type="caution">
    <text evidence="7">The sequence shown here is derived from an EMBL/GenBank/DDBJ whole genome shotgun (WGS) entry which is preliminary data.</text>
</comment>
<keyword evidence="7" id="KW-0808">Transferase</keyword>
<dbReference type="Proteomes" id="UP000547674">
    <property type="component" value="Unassembled WGS sequence"/>
</dbReference>
<comment type="catalytic activity">
    <reaction evidence="1">
        <text>ATP + protein L-histidine = ADP + protein N-phospho-L-histidine.</text>
        <dbReference type="EC" id="2.7.13.3"/>
    </reaction>
</comment>
<dbReference type="InterPro" id="IPR011006">
    <property type="entry name" value="CheY-like_superfamily"/>
</dbReference>
<dbReference type="SUPFAM" id="SSF47384">
    <property type="entry name" value="Homodimeric domain of signal transducing histidine kinase"/>
    <property type="match status" value="1"/>
</dbReference>
<dbReference type="InterPro" id="IPR005467">
    <property type="entry name" value="His_kinase_dom"/>
</dbReference>
<dbReference type="InterPro" id="IPR004358">
    <property type="entry name" value="Sig_transdc_His_kin-like_C"/>
</dbReference>
<dbReference type="GO" id="GO:0000155">
    <property type="term" value="F:phosphorelay sensor kinase activity"/>
    <property type="evidence" value="ECO:0007669"/>
    <property type="project" value="InterPro"/>
</dbReference>
<dbReference type="Pfam" id="PF02518">
    <property type="entry name" value="HATPase_c"/>
    <property type="match status" value="1"/>
</dbReference>
<dbReference type="InterPro" id="IPR036097">
    <property type="entry name" value="HisK_dim/P_sf"/>
</dbReference>
<dbReference type="CDD" id="cd00082">
    <property type="entry name" value="HisKA"/>
    <property type="match status" value="1"/>
</dbReference>
<dbReference type="SUPFAM" id="SSF55874">
    <property type="entry name" value="ATPase domain of HSP90 chaperone/DNA topoisomerase II/histidine kinase"/>
    <property type="match status" value="1"/>
</dbReference>
<dbReference type="PANTHER" id="PTHR43547:SF2">
    <property type="entry name" value="HYBRID SIGNAL TRANSDUCTION HISTIDINE KINASE C"/>
    <property type="match status" value="1"/>
</dbReference>
<evidence type="ECO:0000256" key="2">
    <source>
        <dbReference type="ARBA" id="ARBA00012438"/>
    </source>
</evidence>
<feature type="modified residue" description="4-aspartylphosphate" evidence="4">
    <location>
        <position position="53"/>
    </location>
</feature>
<dbReference type="InterPro" id="IPR001789">
    <property type="entry name" value="Sig_transdc_resp-reg_receiver"/>
</dbReference>
<dbReference type="AlphaFoldDB" id="A0A7Y2EAW1"/>
<dbReference type="SMART" id="SM00448">
    <property type="entry name" value="REC"/>
    <property type="match status" value="1"/>
</dbReference>
<dbReference type="PRINTS" id="PR00344">
    <property type="entry name" value="BCTRLSENSOR"/>
</dbReference>
<dbReference type="EC" id="2.7.13.3" evidence="2"/>
<dbReference type="Gene3D" id="3.30.565.10">
    <property type="entry name" value="Histidine kinase-like ATPase, C-terminal domain"/>
    <property type="match status" value="1"/>
</dbReference>
<evidence type="ECO:0000313" key="7">
    <source>
        <dbReference type="EMBL" id="NNF08433.1"/>
    </source>
</evidence>
<dbReference type="InterPro" id="IPR003661">
    <property type="entry name" value="HisK_dim/P_dom"/>
</dbReference>